<dbReference type="Gene3D" id="2.160.10.10">
    <property type="entry name" value="Hexapeptide repeat proteins"/>
    <property type="match status" value="1"/>
</dbReference>
<sequence>MLRLNKSIKLMVFQFKWRKQNKDNFTEAINYFNPNKVSVGKGTYGKLKVIMYNNPDENLVIGSFCSISDNVEFLLGGEHHPYLLFNYPFLINYIKNDTNFIDNTSKGAILVGDDVWIGRNVLITSGVKIGNGAIIAAGSTITKDIPAYSIATTNRIIKYRFSNEICNILENFNYSSISEKWISDNIQYLYEKDISIDLIESLMRGVDKNN</sequence>
<dbReference type="InterPro" id="IPR018357">
    <property type="entry name" value="Hexapep_transf_CS"/>
</dbReference>
<dbReference type="InterPro" id="IPR001451">
    <property type="entry name" value="Hexapep"/>
</dbReference>
<accession>A0A1J0A8K5</accession>
<dbReference type="EMBL" id="CP017267">
    <property type="protein sequence ID" value="APB32254.1"/>
    <property type="molecule type" value="Genomic_DNA"/>
</dbReference>
<keyword evidence="4" id="KW-1185">Reference proteome</keyword>
<dbReference type="STRING" id="519472.BHY08_07810"/>
<dbReference type="PROSITE" id="PS00101">
    <property type="entry name" value="HEXAPEP_TRANSFERASES"/>
    <property type="match status" value="1"/>
</dbReference>
<dbReference type="InterPro" id="IPR050179">
    <property type="entry name" value="Trans_hexapeptide_repeat"/>
</dbReference>
<dbReference type="PANTHER" id="PTHR43300">
    <property type="entry name" value="ACETYLTRANSFERASE"/>
    <property type="match status" value="1"/>
</dbReference>
<evidence type="ECO:0000313" key="4">
    <source>
        <dbReference type="Proteomes" id="UP000191200"/>
    </source>
</evidence>
<evidence type="ECO:0000256" key="1">
    <source>
        <dbReference type="ARBA" id="ARBA00022679"/>
    </source>
</evidence>
<keyword evidence="1" id="KW-0808">Transferase</keyword>
<evidence type="ECO:0000256" key="2">
    <source>
        <dbReference type="ARBA" id="ARBA00022737"/>
    </source>
</evidence>
<dbReference type="Proteomes" id="UP000191200">
    <property type="component" value="Chromosome"/>
</dbReference>
<dbReference type="InterPro" id="IPR011004">
    <property type="entry name" value="Trimer_LpxA-like_sf"/>
</dbReference>
<keyword evidence="2" id="KW-0677">Repeat</keyword>
<organism evidence="3 4">
    <name type="scientific">Vagococcus teuberi</name>
    <dbReference type="NCBI Taxonomy" id="519472"/>
    <lineage>
        <taxon>Bacteria</taxon>
        <taxon>Bacillati</taxon>
        <taxon>Bacillota</taxon>
        <taxon>Bacilli</taxon>
        <taxon>Lactobacillales</taxon>
        <taxon>Enterococcaceae</taxon>
        <taxon>Vagococcus</taxon>
    </lineage>
</organism>
<evidence type="ECO:0008006" key="5">
    <source>
        <dbReference type="Google" id="ProtNLM"/>
    </source>
</evidence>
<dbReference type="SUPFAM" id="SSF51161">
    <property type="entry name" value="Trimeric LpxA-like enzymes"/>
    <property type="match status" value="1"/>
</dbReference>
<dbReference type="KEGG" id="vte:BHY08_07810"/>
<gene>
    <name evidence="3" type="ORF">BHY08_07810</name>
</gene>
<dbReference type="Pfam" id="PF00132">
    <property type="entry name" value="Hexapep"/>
    <property type="match status" value="1"/>
</dbReference>
<name>A0A1J0A8K5_9ENTE</name>
<dbReference type="GO" id="GO:0016740">
    <property type="term" value="F:transferase activity"/>
    <property type="evidence" value="ECO:0007669"/>
    <property type="project" value="UniProtKB-KW"/>
</dbReference>
<reference evidence="3 4" key="1">
    <citation type="submission" date="2016-09" db="EMBL/GenBank/DDBJ databases">
        <title>Vagococcus teuberi sp. nov., isolated from the Malian artisanal sour milk fene.</title>
        <authorList>
            <person name="Wullschleger S."/>
            <person name="Seifert C."/>
            <person name="Baumgartner S."/>
            <person name="Lacroix C."/>
            <person name="Bonfoh B."/>
            <person name="Stevens M.J."/>
            <person name="Meile L."/>
        </authorList>
    </citation>
    <scope>NUCLEOTIDE SEQUENCE [LARGE SCALE GENOMIC DNA]</scope>
    <source>
        <strain evidence="3 4">DSM 21459</strain>
    </source>
</reference>
<evidence type="ECO:0000313" key="3">
    <source>
        <dbReference type="EMBL" id="APB32254.1"/>
    </source>
</evidence>
<dbReference type="PANTHER" id="PTHR43300:SF11">
    <property type="entry name" value="ACETYLTRANSFERASE RV3034C-RELATED"/>
    <property type="match status" value="1"/>
</dbReference>
<dbReference type="AlphaFoldDB" id="A0A1J0A8K5"/>
<dbReference type="CDD" id="cd03349">
    <property type="entry name" value="LbH_XAT"/>
    <property type="match status" value="1"/>
</dbReference>
<proteinExistence type="predicted"/>
<protein>
    <recommendedName>
        <fullName evidence="5">Acetyltransferase</fullName>
    </recommendedName>
</protein>